<reference evidence="10 11" key="1">
    <citation type="submission" date="2023-11" db="EMBL/GenBank/DDBJ databases">
        <authorList>
            <person name="Hedman E."/>
            <person name="Englund M."/>
            <person name="Stromberg M."/>
            <person name="Nyberg Akerstrom W."/>
            <person name="Nylinder S."/>
            <person name="Jareborg N."/>
            <person name="Kallberg Y."/>
            <person name="Kronander E."/>
        </authorList>
    </citation>
    <scope>NUCLEOTIDE SEQUENCE [LARGE SCALE GENOMIC DNA]</scope>
</reference>
<evidence type="ECO:0000256" key="2">
    <source>
        <dbReference type="ARBA" id="ARBA00022606"/>
    </source>
</evidence>
<evidence type="ECO:0000256" key="1">
    <source>
        <dbReference type="ARBA" id="ARBA00004141"/>
    </source>
</evidence>
<dbReference type="GO" id="GO:0005886">
    <property type="term" value="C:plasma membrane"/>
    <property type="evidence" value="ECO:0007669"/>
    <property type="project" value="UniProtKB-SubCell"/>
</dbReference>
<dbReference type="EMBL" id="CAVLGL010000046">
    <property type="protein sequence ID" value="CAK1582537.1"/>
    <property type="molecule type" value="Genomic_DNA"/>
</dbReference>
<evidence type="ECO:0000256" key="7">
    <source>
        <dbReference type="ARBA" id="ARBA00023170"/>
    </source>
</evidence>
<dbReference type="Pfam" id="PF02949">
    <property type="entry name" value="7tm_6"/>
    <property type="match status" value="1"/>
</dbReference>
<comment type="similarity">
    <text evidence="9">Belongs to the insect chemoreceptor superfamily. Heteromeric odorant receptor channel (TC 1.A.69) family.</text>
</comment>
<dbReference type="InterPro" id="IPR004117">
    <property type="entry name" value="7tm6_olfct_rcpt"/>
</dbReference>
<evidence type="ECO:0000256" key="8">
    <source>
        <dbReference type="ARBA" id="ARBA00023224"/>
    </source>
</evidence>
<comment type="caution">
    <text evidence="9">Lacks conserved residue(s) required for the propagation of feature annotation.</text>
</comment>
<evidence type="ECO:0000256" key="3">
    <source>
        <dbReference type="ARBA" id="ARBA00022692"/>
    </source>
</evidence>
<keyword evidence="11" id="KW-1185">Reference proteome</keyword>
<evidence type="ECO:0000256" key="9">
    <source>
        <dbReference type="RuleBase" id="RU351113"/>
    </source>
</evidence>
<keyword evidence="5 9" id="KW-1133">Transmembrane helix</keyword>
<evidence type="ECO:0000256" key="5">
    <source>
        <dbReference type="ARBA" id="ARBA00022989"/>
    </source>
</evidence>
<keyword evidence="4 9" id="KW-0552">Olfaction</keyword>
<evidence type="ECO:0000256" key="6">
    <source>
        <dbReference type="ARBA" id="ARBA00023136"/>
    </source>
</evidence>
<feature type="transmembrane region" description="Helical" evidence="9">
    <location>
        <begin position="74"/>
        <end position="96"/>
    </location>
</feature>
<evidence type="ECO:0000313" key="11">
    <source>
        <dbReference type="Proteomes" id="UP001314205"/>
    </source>
</evidence>
<keyword evidence="2 9" id="KW-0716">Sensory transduction</keyword>
<evidence type="ECO:0000256" key="4">
    <source>
        <dbReference type="ARBA" id="ARBA00022725"/>
    </source>
</evidence>
<evidence type="ECO:0000313" key="10">
    <source>
        <dbReference type="EMBL" id="CAK1582537.1"/>
    </source>
</evidence>
<keyword evidence="3 9" id="KW-0812">Transmembrane</keyword>
<feature type="transmembrane region" description="Helical" evidence="9">
    <location>
        <begin position="43"/>
        <end position="62"/>
    </location>
</feature>
<gene>
    <name evidence="10" type="ORF">PARMNEM_LOCUS4051</name>
</gene>
<keyword evidence="8 9" id="KW-0807">Transducer</keyword>
<organism evidence="10 11">
    <name type="scientific">Parnassius mnemosyne</name>
    <name type="common">clouded apollo</name>
    <dbReference type="NCBI Taxonomy" id="213953"/>
    <lineage>
        <taxon>Eukaryota</taxon>
        <taxon>Metazoa</taxon>
        <taxon>Ecdysozoa</taxon>
        <taxon>Arthropoda</taxon>
        <taxon>Hexapoda</taxon>
        <taxon>Insecta</taxon>
        <taxon>Pterygota</taxon>
        <taxon>Neoptera</taxon>
        <taxon>Endopterygota</taxon>
        <taxon>Lepidoptera</taxon>
        <taxon>Glossata</taxon>
        <taxon>Ditrysia</taxon>
        <taxon>Papilionoidea</taxon>
        <taxon>Papilionidae</taxon>
        <taxon>Parnassiinae</taxon>
        <taxon>Parnassini</taxon>
        <taxon>Parnassius</taxon>
        <taxon>Driopa</taxon>
    </lineage>
</organism>
<accession>A0AAV1KK78</accession>
<dbReference type="GO" id="GO:0007165">
    <property type="term" value="P:signal transduction"/>
    <property type="evidence" value="ECO:0007669"/>
    <property type="project" value="UniProtKB-KW"/>
</dbReference>
<dbReference type="Proteomes" id="UP001314205">
    <property type="component" value="Unassembled WGS sequence"/>
</dbReference>
<dbReference type="PANTHER" id="PTHR21137">
    <property type="entry name" value="ODORANT RECEPTOR"/>
    <property type="match status" value="1"/>
</dbReference>
<sequence length="415" mass="48707">MKYLSNFHPEFVQPLLVGFKMLDKFNLTFFDDNVSFLKRYWKFLYLVPFTVAYITCMSIYMINIFSEEIDVTEFAYMVPVYISFVTAVVKIIIILLKRKDISTLVNDLGKSWRTFNLNSKQIERKEQLMKKLNLFLKIFYYVNVGAASLHLITPLVSVLVRKFVLKQDCKMVLPFQSVYPFDTSEDWVKYLVTYAFQTFIAFRLIYVYLASQYLMINLCAFLAINFALLSEDLINVTPYFNKVKLLSQYSFHEQLERESTNITIQEFVKRHQKLIRLSHQLDDIFNRIVFVILLLVTIVVCFFGFAITISHGVIEKLNDFISVLGLLFPTYILCYYSELLTSESLRIADAAYENLWLDGNVSYQKTILMIIRRSQKPCCLTSIKYVPINLNTFTKVLSTTWSYFSLATSMYSEKE</sequence>
<proteinExistence type="inferred from homology"/>
<keyword evidence="6 9" id="KW-0472">Membrane</keyword>
<dbReference type="AlphaFoldDB" id="A0AAV1KK78"/>
<name>A0AAV1KK78_9NEOP</name>
<dbReference type="PANTHER" id="PTHR21137:SF44">
    <property type="entry name" value="ODORANT RECEPTOR 13A-RELATED"/>
    <property type="match status" value="1"/>
</dbReference>
<feature type="transmembrane region" description="Helical" evidence="9">
    <location>
        <begin position="134"/>
        <end position="156"/>
    </location>
</feature>
<comment type="subcellular location">
    <subcellularLocation>
        <location evidence="9">Cell membrane</location>
        <topology evidence="9">Multi-pass membrane protein</topology>
    </subcellularLocation>
    <subcellularLocation>
        <location evidence="1">Membrane</location>
        <topology evidence="1">Multi-pass membrane protein</topology>
    </subcellularLocation>
</comment>
<keyword evidence="7 9" id="KW-0675">Receptor</keyword>
<feature type="transmembrane region" description="Helical" evidence="9">
    <location>
        <begin position="288"/>
        <end position="314"/>
    </location>
</feature>
<protein>
    <recommendedName>
        <fullName evidence="9">Odorant receptor</fullName>
    </recommendedName>
</protein>
<dbReference type="GO" id="GO:0005549">
    <property type="term" value="F:odorant binding"/>
    <property type="evidence" value="ECO:0007669"/>
    <property type="project" value="InterPro"/>
</dbReference>
<feature type="transmembrane region" description="Helical" evidence="9">
    <location>
        <begin position="320"/>
        <end position="337"/>
    </location>
</feature>
<dbReference type="GO" id="GO:0004984">
    <property type="term" value="F:olfactory receptor activity"/>
    <property type="evidence" value="ECO:0007669"/>
    <property type="project" value="InterPro"/>
</dbReference>
<comment type="caution">
    <text evidence="10">The sequence shown here is derived from an EMBL/GenBank/DDBJ whole genome shotgun (WGS) entry which is preliminary data.</text>
</comment>